<reference evidence="8 9" key="1">
    <citation type="submission" date="2023-04" db="EMBL/GenBank/DDBJ databases">
        <title>Colletotrichum tabacum stain YC1 causing leaf anthracnose on Nicotiana tabacum(L.) cv.</title>
        <authorList>
            <person name="Ji Z."/>
            <person name="Wang M."/>
            <person name="Zhang J."/>
            <person name="Wang N."/>
            <person name="Zhou Z."/>
        </authorList>
    </citation>
    <scope>NUCLEOTIDE SEQUENCE [LARGE SCALE GENOMIC DNA]</scope>
    <source>
        <strain evidence="8 9">YC1</strain>
    </source>
</reference>
<dbReference type="SUPFAM" id="SSF103473">
    <property type="entry name" value="MFS general substrate transporter"/>
    <property type="match status" value="1"/>
</dbReference>
<evidence type="ECO:0000313" key="9">
    <source>
        <dbReference type="Proteomes" id="UP001327957"/>
    </source>
</evidence>
<feature type="compositionally biased region" description="Acidic residues" evidence="6">
    <location>
        <begin position="280"/>
        <end position="292"/>
    </location>
</feature>
<feature type="region of interest" description="Disordered" evidence="6">
    <location>
        <begin position="1"/>
        <end position="22"/>
    </location>
</feature>
<evidence type="ECO:0000256" key="6">
    <source>
        <dbReference type="SAM" id="MobiDB-lite"/>
    </source>
</evidence>
<feature type="region of interest" description="Disordered" evidence="6">
    <location>
        <begin position="266"/>
        <end position="292"/>
    </location>
</feature>
<feature type="transmembrane region" description="Helical" evidence="7">
    <location>
        <begin position="75"/>
        <end position="95"/>
    </location>
</feature>
<organism evidence="8 9">
    <name type="scientific">Colletotrichum tabaci</name>
    <dbReference type="NCBI Taxonomy" id="1209068"/>
    <lineage>
        <taxon>Eukaryota</taxon>
        <taxon>Fungi</taxon>
        <taxon>Dikarya</taxon>
        <taxon>Ascomycota</taxon>
        <taxon>Pezizomycotina</taxon>
        <taxon>Sordariomycetes</taxon>
        <taxon>Hypocreomycetidae</taxon>
        <taxon>Glomerellales</taxon>
        <taxon>Glomerellaceae</taxon>
        <taxon>Colletotrichum</taxon>
        <taxon>Colletotrichum destructivum species complex</taxon>
    </lineage>
</organism>
<feature type="transmembrane region" description="Helical" evidence="7">
    <location>
        <begin position="115"/>
        <end position="133"/>
    </location>
</feature>
<feature type="transmembrane region" description="Helical" evidence="7">
    <location>
        <begin position="384"/>
        <end position="406"/>
    </location>
</feature>
<name>A0AAV9TK16_9PEZI</name>
<evidence type="ECO:0000256" key="7">
    <source>
        <dbReference type="SAM" id="Phobius"/>
    </source>
</evidence>
<dbReference type="EMBL" id="JASAOK010000019">
    <property type="protein sequence ID" value="KAK6222105.1"/>
    <property type="molecule type" value="Genomic_DNA"/>
</dbReference>
<sequence>MSSSKLLGGTDTDSGSSRCSQSSDVDLVLEEVKEESHGKPLSTWMIMALTCPNFGLQAAWLLLMSSGTPHLHSLGISDAVTALVWLTGPLFGAFVQPVLGRLSDRSRHPWGLRKPFILCGASCVAACLLALACTEDLTGDHVGVGTRPKMAYGMMKKAERSHLLTQGLAVLWVCVMTFAIQAFQMGVRALVVDACPPAQQVRASAWSTRWNGLGSVCLALVGYADARWTLFGVEGSARIKTLAALVAVSIAATVSLMCYVVPDRPRDQGPVEEEKREEKREEEDDYEEDEEQTLWQTCRSVWSLQLSRQSWESLPPISLQVCKMQLVAWMAWFPITYYSSTYIYQTFVISDRVHLGTRDDGAFELGQSDYRLIEVARLCGSFSVLSFASVSFLTSLCLPAVTGHMAARRRSRNRTWHDVGGMPLSRLLVHSQRLLAFCMFLTLFAWTVPVATAIVSVAGVSWAVSMWVPFALINAEIADMRNPSSALYVPGEQAGWILGMHNMAISLPQLASALVCSVLFRVFESFRVLDGVAWAFRLSGVAMLVASRYSGKLESMGV</sequence>
<keyword evidence="2" id="KW-0813">Transport</keyword>
<dbReference type="GO" id="GO:0005886">
    <property type="term" value="C:plasma membrane"/>
    <property type="evidence" value="ECO:0007669"/>
    <property type="project" value="TreeGrafter"/>
</dbReference>
<evidence type="ECO:0008006" key="10">
    <source>
        <dbReference type="Google" id="ProtNLM"/>
    </source>
</evidence>
<feature type="transmembrane region" description="Helical" evidence="7">
    <location>
        <begin position="163"/>
        <end position="183"/>
    </location>
</feature>
<keyword evidence="5 7" id="KW-0472">Membrane</keyword>
<evidence type="ECO:0000256" key="4">
    <source>
        <dbReference type="ARBA" id="ARBA00022989"/>
    </source>
</evidence>
<evidence type="ECO:0000313" key="8">
    <source>
        <dbReference type="EMBL" id="KAK6222105.1"/>
    </source>
</evidence>
<keyword evidence="4 7" id="KW-1133">Transmembrane helix</keyword>
<dbReference type="Gene3D" id="1.20.1250.20">
    <property type="entry name" value="MFS general substrate transporter like domains"/>
    <property type="match status" value="1"/>
</dbReference>
<dbReference type="InterPro" id="IPR036259">
    <property type="entry name" value="MFS_trans_sf"/>
</dbReference>
<evidence type="ECO:0000256" key="1">
    <source>
        <dbReference type="ARBA" id="ARBA00004141"/>
    </source>
</evidence>
<feature type="compositionally biased region" description="Low complexity" evidence="6">
    <location>
        <begin position="11"/>
        <end position="22"/>
    </location>
</feature>
<proteinExistence type="predicted"/>
<comment type="subcellular location">
    <subcellularLocation>
        <location evidence="1">Membrane</location>
        <topology evidence="1">Multi-pass membrane protein</topology>
    </subcellularLocation>
</comment>
<gene>
    <name evidence="8" type="ORF">QIS74_04360</name>
</gene>
<evidence type="ECO:0000256" key="5">
    <source>
        <dbReference type="ARBA" id="ARBA00023136"/>
    </source>
</evidence>
<accession>A0AAV9TK16</accession>
<dbReference type="PANTHER" id="PTHR19432:SF35">
    <property type="entry name" value="SOLUTE CARRIER FAMILY 45 MEMBER 3 ISOFORM X1"/>
    <property type="match status" value="1"/>
</dbReference>
<dbReference type="Proteomes" id="UP001327957">
    <property type="component" value="Unassembled WGS sequence"/>
</dbReference>
<protein>
    <recommendedName>
        <fullName evidence="10">Sucrose transporter</fullName>
    </recommendedName>
</protein>
<feature type="transmembrane region" description="Helical" evidence="7">
    <location>
        <begin position="41"/>
        <end position="63"/>
    </location>
</feature>
<evidence type="ECO:0000256" key="2">
    <source>
        <dbReference type="ARBA" id="ARBA00022448"/>
    </source>
</evidence>
<feature type="transmembrane region" description="Helical" evidence="7">
    <location>
        <begin position="242"/>
        <end position="262"/>
    </location>
</feature>
<feature type="compositionally biased region" description="Basic and acidic residues" evidence="6">
    <location>
        <begin position="266"/>
        <end position="279"/>
    </location>
</feature>
<keyword evidence="3 7" id="KW-0812">Transmembrane</keyword>
<dbReference type="PANTHER" id="PTHR19432">
    <property type="entry name" value="SUGAR TRANSPORTER"/>
    <property type="match status" value="1"/>
</dbReference>
<evidence type="ECO:0000256" key="3">
    <source>
        <dbReference type="ARBA" id="ARBA00022692"/>
    </source>
</evidence>
<dbReference type="GO" id="GO:0008506">
    <property type="term" value="F:sucrose:proton symporter activity"/>
    <property type="evidence" value="ECO:0007669"/>
    <property type="project" value="TreeGrafter"/>
</dbReference>
<dbReference type="AlphaFoldDB" id="A0AAV9TK16"/>
<comment type="caution">
    <text evidence="8">The sequence shown here is derived from an EMBL/GenBank/DDBJ whole genome shotgun (WGS) entry which is preliminary data.</text>
</comment>
<keyword evidence="9" id="KW-1185">Reference proteome</keyword>